<dbReference type="Pfam" id="PF00990">
    <property type="entry name" value="GGDEF"/>
    <property type="match status" value="1"/>
</dbReference>
<dbReference type="CDD" id="cd01948">
    <property type="entry name" value="EAL"/>
    <property type="match status" value="1"/>
</dbReference>
<dbReference type="GO" id="GO:0071111">
    <property type="term" value="F:cyclic-guanylate-specific phosphodiesterase activity"/>
    <property type="evidence" value="ECO:0007669"/>
    <property type="project" value="InterPro"/>
</dbReference>
<dbReference type="InterPro" id="IPR050706">
    <property type="entry name" value="Cyclic-di-GMP_PDE-like"/>
</dbReference>
<proteinExistence type="predicted"/>
<name>A0A7M3V9D9_9BACT</name>
<dbReference type="InterPro" id="IPR011006">
    <property type="entry name" value="CheY-like_superfamily"/>
</dbReference>
<dbReference type="AlphaFoldDB" id="A0A7M3V9D9"/>
<feature type="domain" description="Response regulatory" evidence="2">
    <location>
        <begin position="23"/>
        <end position="137"/>
    </location>
</feature>
<dbReference type="PROSITE" id="PS50883">
    <property type="entry name" value="EAL"/>
    <property type="match status" value="1"/>
</dbReference>
<feature type="domain" description="GGDEF" evidence="4">
    <location>
        <begin position="190"/>
        <end position="320"/>
    </location>
</feature>
<evidence type="ECO:0000313" key="5">
    <source>
        <dbReference type="EMBL" id="QOP40372.1"/>
    </source>
</evidence>
<feature type="domain" description="EAL" evidence="3">
    <location>
        <begin position="331"/>
        <end position="578"/>
    </location>
</feature>
<dbReference type="CDD" id="cd00156">
    <property type="entry name" value="REC"/>
    <property type="match status" value="1"/>
</dbReference>
<dbReference type="Pfam" id="PF00072">
    <property type="entry name" value="Response_reg"/>
    <property type="match status" value="1"/>
</dbReference>
<dbReference type="InterPro" id="IPR035919">
    <property type="entry name" value="EAL_sf"/>
</dbReference>
<dbReference type="InterPro" id="IPR000160">
    <property type="entry name" value="GGDEF_dom"/>
</dbReference>
<reference evidence="5 6" key="1">
    <citation type="submission" date="2019-06" db="EMBL/GenBank/DDBJ databases">
        <title>Sulfurimonas gotlandica sp. nov., a chemoautotrophic and psychrotolerant epsilonproteobacterium isolated from a pelagic redoxcline, and an emended description of the genus Sulfurimonas.</title>
        <authorList>
            <person name="Wang S."/>
            <person name="Jiang L."/>
            <person name="Shao Z."/>
        </authorList>
    </citation>
    <scope>NUCLEOTIDE SEQUENCE [LARGE SCALE GENOMIC DNA]</scope>
    <source>
        <strain evidence="5 6">B2</strain>
    </source>
</reference>
<dbReference type="Pfam" id="PF00563">
    <property type="entry name" value="EAL"/>
    <property type="match status" value="1"/>
</dbReference>
<dbReference type="SUPFAM" id="SSF52172">
    <property type="entry name" value="CheY-like"/>
    <property type="match status" value="1"/>
</dbReference>
<dbReference type="SUPFAM" id="SSF55073">
    <property type="entry name" value="Nucleotide cyclase"/>
    <property type="match status" value="1"/>
</dbReference>
<dbReference type="SMART" id="SM00448">
    <property type="entry name" value="REC"/>
    <property type="match status" value="1"/>
</dbReference>
<evidence type="ECO:0000313" key="6">
    <source>
        <dbReference type="Proteomes" id="UP000593910"/>
    </source>
</evidence>
<dbReference type="InterPro" id="IPR001633">
    <property type="entry name" value="EAL_dom"/>
</dbReference>
<evidence type="ECO:0000259" key="4">
    <source>
        <dbReference type="PROSITE" id="PS50887"/>
    </source>
</evidence>
<dbReference type="PROSITE" id="PS50887">
    <property type="entry name" value="GGDEF"/>
    <property type="match status" value="1"/>
</dbReference>
<dbReference type="Gene3D" id="3.40.50.2300">
    <property type="match status" value="1"/>
</dbReference>
<dbReference type="SMART" id="SM00267">
    <property type="entry name" value="GGDEF"/>
    <property type="match status" value="1"/>
</dbReference>
<evidence type="ECO:0000256" key="1">
    <source>
        <dbReference type="PROSITE-ProRule" id="PRU00169"/>
    </source>
</evidence>
<dbReference type="EMBL" id="CP041165">
    <property type="protein sequence ID" value="QOP40372.1"/>
    <property type="molecule type" value="Genomic_DNA"/>
</dbReference>
<keyword evidence="6" id="KW-1185">Reference proteome</keyword>
<dbReference type="PANTHER" id="PTHR33121">
    <property type="entry name" value="CYCLIC DI-GMP PHOSPHODIESTERASE PDEF"/>
    <property type="match status" value="1"/>
</dbReference>
<dbReference type="PROSITE" id="PS50110">
    <property type="entry name" value="RESPONSE_REGULATORY"/>
    <property type="match status" value="1"/>
</dbReference>
<dbReference type="GO" id="GO:0000160">
    <property type="term" value="P:phosphorelay signal transduction system"/>
    <property type="evidence" value="ECO:0007669"/>
    <property type="project" value="InterPro"/>
</dbReference>
<evidence type="ECO:0000259" key="3">
    <source>
        <dbReference type="PROSITE" id="PS50883"/>
    </source>
</evidence>
<dbReference type="Gene3D" id="3.30.70.270">
    <property type="match status" value="1"/>
</dbReference>
<dbReference type="SUPFAM" id="SSF141868">
    <property type="entry name" value="EAL domain-like"/>
    <property type="match status" value="1"/>
</dbReference>
<dbReference type="PANTHER" id="PTHR33121:SF71">
    <property type="entry name" value="OXYGEN SENSOR PROTEIN DOSP"/>
    <property type="match status" value="1"/>
</dbReference>
<accession>A0A7M3V9D9</accession>
<dbReference type="RefSeq" id="WP_193113800.1">
    <property type="nucleotide sequence ID" value="NZ_CP041165.1"/>
</dbReference>
<dbReference type="Proteomes" id="UP000593910">
    <property type="component" value="Chromosome"/>
</dbReference>
<feature type="modified residue" description="4-aspartylphosphate" evidence="1">
    <location>
        <position position="72"/>
    </location>
</feature>
<dbReference type="InterPro" id="IPR001789">
    <property type="entry name" value="Sig_transdc_resp-reg_receiver"/>
</dbReference>
<keyword evidence="1" id="KW-0597">Phosphoprotein</keyword>
<dbReference type="InterPro" id="IPR029787">
    <property type="entry name" value="Nucleotide_cyclase"/>
</dbReference>
<gene>
    <name evidence="5" type="ORF">FJR03_00890</name>
</gene>
<dbReference type="InterPro" id="IPR043128">
    <property type="entry name" value="Rev_trsase/Diguanyl_cyclase"/>
</dbReference>
<dbReference type="Gene3D" id="3.20.20.450">
    <property type="entry name" value="EAL domain"/>
    <property type="match status" value="1"/>
</dbReference>
<dbReference type="KEGG" id="smax:FJR03_00890"/>
<protein>
    <submittedName>
        <fullName evidence="5">EAL domain-containing protein</fullName>
    </submittedName>
</protein>
<sequence>MSINTVPLAEAVIRLQKEAKGLSVLYVEDDLNIQKAYINFLERFFENIEYCNNGLEGVEAATKKKFDLIISDIEMPYLNGIEMVQKIKQVFPTQKVILVSAHKDSEVLHQSISLQVDGYLFKPLDRAVAIDLLYKIVSIINTENENRKYKECLEKIVEEKTQELISSFTIDKVTQFYSLAKLQQEDFDTMNRALAIVKVRKFKSINDFYGYASGDFILQQIAQFLRTELQEKYREYEIEFYRVSGSHFVISSSSNVQKLYELIDEIQHLFESTKMDITEEHVLLEMDAAVLSKNTKPSLSNLDKALRRAEELNRIILYENDEKEELNYKKRIQCKNKLIKAYEENRIINYYQPIIDNNNGTIYKYEALVRMVSEDGEVISPGIFLPVAKETKMYALITKSVFLSALRDFRDSECMVSINLSLEDIKNKELRYLIRESLIQFPQPSRIVFEILESDEIDSYAVLVEFIQEMHTLGAKVAIDDFGSGYSNFEHLAHLYVDYIKIDGSLIKDIHTNHYSQAVVQMLYDFASKMNIKTIAEFVSKAEISSYINAIGIDESQGYFFSEPLPFQDSMKRIYKITEDKI</sequence>
<evidence type="ECO:0000259" key="2">
    <source>
        <dbReference type="PROSITE" id="PS50110"/>
    </source>
</evidence>
<dbReference type="SMART" id="SM00052">
    <property type="entry name" value="EAL"/>
    <property type="match status" value="1"/>
</dbReference>
<organism evidence="5 6">
    <name type="scientific">Sulfurimonas marina</name>
    <dbReference type="NCBI Taxonomy" id="2590551"/>
    <lineage>
        <taxon>Bacteria</taxon>
        <taxon>Pseudomonadati</taxon>
        <taxon>Campylobacterota</taxon>
        <taxon>Epsilonproteobacteria</taxon>
        <taxon>Campylobacterales</taxon>
        <taxon>Sulfurimonadaceae</taxon>
        <taxon>Sulfurimonas</taxon>
    </lineage>
</organism>